<evidence type="ECO:0000313" key="4">
    <source>
        <dbReference type="EMBL" id="GJE86311.1"/>
    </source>
</evidence>
<dbReference type="Proteomes" id="UP000703269">
    <property type="component" value="Unassembled WGS sequence"/>
</dbReference>
<evidence type="ECO:0000256" key="1">
    <source>
        <dbReference type="SAM" id="MobiDB-lite"/>
    </source>
</evidence>
<comment type="caution">
    <text evidence="4">The sequence shown here is derived from an EMBL/GenBank/DDBJ whole genome shotgun (WGS) entry which is preliminary data.</text>
</comment>
<proteinExistence type="predicted"/>
<protein>
    <submittedName>
        <fullName evidence="4">Wiskott-Aldrich syndrome protein -like protein</fullName>
    </submittedName>
</protein>
<feature type="domain" description="CRIB" evidence="2">
    <location>
        <begin position="186"/>
        <end position="201"/>
    </location>
</feature>
<dbReference type="EMBL" id="BPQB01000004">
    <property type="protein sequence ID" value="GJE86311.1"/>
    <property type="molecule type" value="Genomic_DNA"/>
</dbReference>
<feature type="region of interest" description="Disordered" evidence="1">
    <location>
        <begin position="225"/>
        <end position="251"/>
    </location>
</feature>
<organism evidence="4 5">
    <name type="scientific">Phanerochaete sordida</name>
    <dbReference type="NCBI Taxonomy" id="48140"/>
    <lineage>
        <taxon>Eukaryota</taxon>
        <taxon>Fungi</taxon>
        <taxon>Dikarya</taxon>
        <taxon>Basidiomycota</taxon>
        <taxon>Agaricomycotina</taxon>
        <taxon>Agaricomycetes</taxon>
        <taxon>Polyporales</taxon>
        <taxon>Phanerochaetaceae</taxon>
        <taxon>Phanerochaete</taxon>
    </lineage>
</organism>
<dbReference type="AlphaFoldDB" id="A0A9P3G157"/>
<evidence type="ECO:0000313" key="5">
    <source>
        <dbReference type="Proteomes" id="UP000703269"/>
    </source>
</evidence>
<feature type="domain" description="WH1" evidence="3">
    <location>
        <begin position="23"/>
        <end position="141"/>
    </location>
</feature>
<dbReference type="InterPro" id="IPR000095">
    <property type="entry name" value="CRIB_dom"/>
</dbReference>
<dbReference type="PROSITE" id="PS50229">
    <property type="entry name" value="WH1"/>
    <property type="match status" value="1"/>
</dbReference>
<dbReference type="InterPro" id="IPR011993">
    <property type="entry name" value="PH-like_dom_sf"/>
</dbReference>
<keyword evidence="5" id="KW-1185">Reference proteome</keyword>
<name>A0A9P3G157_9APHY</name>
<reference evidence="4 5" key="1">
    <citation type="submission" date="2021-08" db="EMBL/GenBank/DDBJ databases">
        <title>Draft Genome Sequence of Phanerochaete sordida strain YK-624.</title>
        <authorList>
            <person name="Mori T."/>
            <person name="Dohra H."/>
            <person name="Suzuki T."/>
            <person name="Kawagishi H."/>
            <person name="Hirai H."/>
        </authorList>
    </citation>
    <scope>NUCLEOTIDE SEQUENCE [LARGE SCALE GENOMIC DNA]</scope>
    <source>
        <strain evidence="4 5">YK-624</strain>
    </source>
</reference>
<accession>A0A9P3G157</accession>
<dbReference type="Pfam" id="PF00568">
    <property type="entry name" value="WH1"/>
    <property type="match status" value="1"/>
</dbReference>
<feature type="region of interest" description="Disordered" evidence="1">
    <location>
        <begin position="142"/>
        <end position="177"/>
    </location>
</feature>
<evidence type="ECO:0000259" key="2">
    <source>
        <dbReference type="PROSITE" id="PS50108"/>
    </source>
</evidence>
<gene>
    <name evidence="4" type="ORF">PsYK624_023910</name>
</gene>
<dbReference type="InterPro" id="IPR000697">
    <property type="entry name" value="WH1/EVH1_dom"/>
</dbReference>
<sequence length="251" mass="26963">MFSRSSSSSSLSDDAQRHLLSCLPDDAKVLACASAKVYHTPFHSKADWTYSGLAGTLVFGRSDAARGRTLDSAEQSLWFRLVDPAKGVVWIHQVPDALDYGLDKPFFHTFSGKSRRFGFRFDDDAAATALLAQVTSHVRAPGELRRPAPPTARALTPPAGPARRTSRKGAVGQRVAPPQRLAPALVSAPAPGSFVHVAHVGVDTQGELEARNADGWLLMLGGAEKAAGDGAPRAEKRKRSLVPRRPTFKFS</sequence>
<feature type="compositionally biased region" description="Low complexity" evidence="1">
    <location>
        <begin position="151"/>
        <end position="163"/>
    </location>
</feature>
<evidence type="ECO:0000259" key="3">
    <source>
        <dbReference type="PROSITE" id="PS50229"/>
    </source>
</evidence>
<dbReference type="OrthoDB" id="8963340at2759"/>
<dbReference type="Gene3D" id="2.30.29.30">
    <property type="entry name" value="Pleckstrin-homology domain (PH domain)/Phosphotyrosine-binding domain (PTB)"/>
    <property type="match status" value="1"/>
</dbReference>
<dbReference type="SUPFAM" id="SSF50729">
    <property type="entry name" value="PH domain-like"/>
    <property type="match status" value="1"/>
</dbReference>
<dbReference type="PROSITE" id="PS50108">
    <property type="entry name" value="CRIB"/>
    <property type="match status" value="1"/>
</dbReference>